<dbReference type="EMBL" id="GL385399">
    <property type="protein sequence ID" value="EJT73441.1"/>
    <property type="molecule type" value="Genomic_DNA"/>
</dbReference>
<dbReference type="EnsemblFungi" id="EJT73441">
    <property type="protein sequence ID" value="EJT73441"/>
    <property type="gene ID" value="GGTG_10279"/>
</dbReference>
<keyword evidence="3" id="KW-1185">Reference proteome</keyword>
<gene>
    <name evidence="2" type="primary">20350737</name>
    <name evidence="1" type="ORF">GGTG_10279</name>
</gene>
<reference evidence="1" key="3">
    <citation type="submission" date="2010-09" db="EMBL/GenBank/DDBJ databases">
        <title>Annotation of Gaeumannomyces graminis var. tritici R3-111a-1.</title>
        <authorList>
            <consortium name="The Broad Institute Genome Sequencing Platform"/>
            <person name="Ma L.-J."/>
            <person name="Dead R."/>
            <person name="Young S.K."/>
            <person name="Zeng Q."/>
            <person name="Gargeya S."/>
            <person name="Fitzgerald M."/>
            <person name="Haas B."/>
            <person name="Abouelleil A."/>
            <person name="Alvarado L."/>
            <person name="Arachchi H.M."/>
            <person name="Berlin A."/>
            <person name="Brown A."/>
            <person name="Chapman S.B."/>
            <person name="Chen Z."/>
            <person name="Dunbar C."/>
            <person name="Freedman E."/>
            <person name="Gearin G."/>
            <person name="Gellesch M."/>
            <person name="Goldberg J."/>
            <person name="Griggs A."/>
            <person name="Gujja S."/>
            <person name="Heiman D."/>
            <person name="Howarth C."/>
            <person name="Larson L."/>
            <person name="Lui A."/>
            <person name="MacDonald P.J.P."/>
            <person name="Mehta T."/>
            <person name="Montmayeur A."/>
            <person name="Murphy C."/>
            <person name="Neiman D."/>
            <person name="Pearson M."/>
            <person name="Priest M."/>
            <person name="Roberts A."/>
            <person name="Saif S."/>
            <person name="Shea T."/>
            <person name="Shenoy N."/>
            <person name="Sisk P."/>
            <person name="Stolte C."/>
            <person name="Sykes S."/>
            <person name="Yandava C."/>
            <person name="Wortman J."/>
            <person name="Nusbaum C."/>
            <person name="Birren B."/>
        </authorList>
    </citation>
    <scope>NUCLEOTIDE SEQUENCE</scope>
    <source>
        <strain evidence="1">R3-111a-1</strain>
    </source>
</reference>
<protein>
    <submittedName>
        <fullName evidence="1 2">Uncharacterized protein</fullName>
    </submittedName>
</protein>
<organism evidence="1">
    <name type="scientific">Gaeumannomyces tritici (strain R3-111a-1)</name>
    <name type="common">Wheat and barley take-all root rot fungus</name>
    <name type="synonym">Gaeumannomyces graminis var. tritici</name>
    <dbReference type="NCBI Taxonomy" id="644352"/>
    <lineage>
        <taxon>Eukaryota</taxon>
        <taxon>Fungi</taxon>
        <taxon>Dikarya</taxon>
        <taxon>Ascomycota</taxon>
        <taxon>Pezizomycotina</taxon>
        <taxon>Sordariomycetes</taxon>
        <taxon>Sordariomycetidae</taxon>
        <taxon>Magnaporthales</taxon>
        <taxon>Magnaporthaceae</taxon>
        <taxon>Gaeumannomyces</taxon>
    </lineage>
</organism>
<proteinExistence type="predicted"/>
<sequence length="85" mass="9075">MSTSISGGHVDVQNTYLPPYSVQVARHQTSVTTLGTSTWVPKSHVTAWQPSGRWHSAPLGVSSAPPLRMKLWLGSPTSHVVIGGD</sequence>
<dbReference type="VEuPathDB" id="FungiDB:GGTG_10279"/>
<evidence type="ECO:0000313" key="1">
    <source>
        <dbReference type="EMBL" id="EJT73441.1"/>
    </source>
</evidence>
<reference evidence="3" key="1">
    <citation type="submission" date="2010-07" db="EMBL/GenBank/DDBJ databases">
        <title>The genome sequence of Gaeumannomyces graminis var. tritici strain R3-111a-1.</title>
        <authorList>
            <consortium name="The Broad Institute Genome Sequencing Platform"/>
            <person name="Ma L.-J."/>
            <person name="Dead R."/>
            <person name="Young S."/>
            <person name="Zeng Q."/>
            <person name="Koehrsen M."/>
            <person name="Alvarado L."/>
            <person name="Berlin A."/>
            <person name="Chapman S.B."/>
            <person name="Chen Z."/>
            <person name="Freedman E."/>
            <person name="Gellesch M."/>
            <person name="Goldberg J."/>
            <person name="Griggs A."/>
            <person name="Gujja S."/>
            <person name="Heilman E.R."/>
            <person name="Heiman D."/>
            <person name="Hepburn T."/>
            <person name="Howarth C."/>
            <person name="Jen D."/>
            <person name="Larson L."/>
            <person name="Mehta T."/>
            <person name="Neiman D."/>
            <person name="Pearson M."/>
            <person name="Roberts A."/>
            <person name="Saif S."/>
            <person name="Shea T."/>
            <person name="Shenoy N."/>
            <person name="Sisk P."/>
            <person name="Stolte C."/>
            <person name="Sykes S."/>
            <person name="Walk T."/>
            <person name="White J."/>
            <person name="Yandava C."/>
            <person name="Haas B."/>
            <person name="Nusbaum C."/>
            <person name="Birren B."/>
        </authorList>
    </citation>
    <scope>NUCLEOTIDE SEQUENCE [LARGE SCALE GENOMIC DNA]</scope>
    <source>
        <strain evidence="3">R3-111a-1</strain>
    </source>
</reference>
<dbReference type="AlphaFoldDB" id="J3P9V5"/>
<name>J3P9V5_GAET3</name>
<dbReference type="GeneID" id="20350737"/>
<evidence type="ECO:0000313" key="3">
    <source>
        <dbReference type="Proteomes" id="UP000006039"/>
    </source>
</evidence>
<dbReference type="Proteomes" id="UP000006039">
    <property type="component" value="Unassembled WGS sequence"/>
</dbReference>
<reference evidence="2" key="5">
    <citation type="submission" date="2018-04" db="UniProtKB">
        <authorList>
            <consortium name="EnsemblFungi"/>
        </authorList>
    </citation>
    <scope>IDENTIFICATION</scope>
    <source>
        <strain evidence="2">R3-111a-1</strain>
    </source>
</reference>
<evidence type="ECO:0000313" key="2">
    <source>
        <dbReference type="EnsemblFungi" id="EJT73441"/>
    </source>
</evidence>
<accession>J3P9V5</accession>
<reference evidence="2" key="4">
    <citation type="journal article" date="2015" name="G3 (Bethesda)">
        <title>Genome sequences of three phytopathogenic species of the Magnaporthaceae family of fungi.</title>
        <authorList>
            <person name="Okagaki L.H."/>
            <person name="Nunes C.C."/>
            <person name="Sailsbery J."/>
            <person name="Clay B."/>
            <person name="Brown D."/>
            <person name="John T."/>
            <person name="Oh Y."/>
            <person name="Young N."/>
            <person name="Fitzgerald M."/>
            <person name="Haas B.J."/>
            <person name="Zeng Q."/>
            <person name="Young S."/>
            <person name="Adiconis X."/>
            <person name="Fan L."/>
            <person name="Levin J.Z."/>
            <person name="Mitchell T.K."/>
            <person name="Okubara P.A."/>
            <person name="Farman M.L."/>
            <person name="Kohn L.M."/>
            <person name="Birren B."/>
            <person name="Ma L.-J."/>
            <person name="Dean R.A."/>
        </authorList>
    </citation>
    <scope>NUCLEOTIDE SEQUENCE</scope>
    <source>
        <strain evidence="2">R3-111a-1</strain>
    </source>
</reference>
<dbReference type="HOGENOM" id="CLU_2512769_0_0_1"/>
<dbReference type="RefSeq" id="XP_009226415.1">
    <property type="nucleotide sequence ID" value="XM_009228151.1"/>
</dbReference>
<reference evidence="1" key="2">
    <citation type="submission" date="2010-07" db="EMBL/GenBank/DDBJ databases">
        <authorList>
            <consortium name="The Broad Institute Genome Sequencing Platform"/>
            <consortium name="Broad Institute Genome Sequencing Center for Infectious Disease"/>
            <person name="Ma L.-J."/>
            <person name="Dead R."/>
            <person name="Young S."/>
            <person name="Zeng Q."/>
            <person name="Koehrsen M."/>
            <person name="Alvarado L."/>
            <person name="Berlin A."/>
            <person name="Chapman S.B."/>
            <person name="Chen Z."/>
            <person name="Freedman E."/>
            <person name="Gellesch M."/>
            <person name="Goldberg J."/>
            <person name="Griggs A."/>
            <person name="Gujja S."/>
            <person name="Heilman E.R."/>
            <person name="Heiman D."/>
            <person name="Hepburn T."/>
            <person name="Howarth C."/>
            <person name="Jen D."/>
            <person name="Larson L."/>
            <person name="Mehta T."/>
            <person name="Neiman D."/>
            <person name="Pearson M."/>
            <person name="Roberts A."/>
            <person name="Saif S."/>
            <person name="Shea T."/>
            <person name="Shenoy N."/>
            <person name="Sisk P."/>
            <person name="Stolte C."/>
            <person name="Sykes S."/>
            <person name="Walk T."/>
            <person name="White J."/>
            <person name="Yandava C."/>
            <person name="Haas B."/>
            <person name="Nusbaum C."/>
            <person name="Birren B."/>
        </authorList>
    </citation>
    <scope>NUCLEOTIDE SEQUENCE</scope>
    <source>
        <strain evidence="1">R3-111a-1</strain>
    </source>
</reference>